<protein>
    <submittedName>
        <fullName evidence="1">Uncharacterized protein</fullName>
    </submittedName>
</protein>
<evidence type="ECO:0000313" key="1">
    <source>
        <dbReference type="EMBL" id="EON76015.1"/>
    </source>
</evidence>
<comment type="caution">
    <text evidence="1">The sequence shown here is derived from an EMBL/GenBank/DDBJ whole genome shotgun (WGS) entry which is preliminary data.</text>
</comment>
<gene>
    <name evidence="1" type="ORF">ADIS_3493</name>
</gene>
<organism evidence="1 2">
    <name type="scientific">Lunatimonas lonarensis</name>
    <dbReference type="NCBI Taxonomy" id="1232681"/>
    <lineage>
        <taxon>Bacteria</taxon>
        <taxon>Pseudomonadati</taxon>
        <taxon>Bacteroidota</taxon>
        <taxon>Cytophagia</taxon>
        <taxon>Cytophagales</taxon>
        <taxon>Cyclobacteriaceae</taxon>
    </lineage>
</organism>
<dbReference type="AlphaFoldDB" id="R7ZPJ3"/>
<evidence type="ECO:0000313" key="2">
    <source>
        <dbReference type="Proteomes" id="UP000013909"/>
    </source>
</evidence>
<accession>R7ZPJ3</accession>
<name>R7ZPJ3_9BACT</name>
<dbReference type="EMBL" id="AQHR01000089">
    <property type="protein sequence ID" value="EON76015.1"/>
    <property type="molecule type" value="Genomic_DNA"/>
</dbReference>
<reference evidence="1 2" key="1">
    <citation type="submission" date="2013-02" db="EMBL/GenBank/DDBJ databases">
        <title>A novel strain isolated from Lonar lake, Maharashtra, India.</title>
        <authorList>
            <person name="Singh A."/>
        </authorList>
    </citation>
    <scope>NUCLEOTIDE SEQUENCE [LARGE SCALE GENOMIC DNA]</scope>
    <source>
        <strain evidence="1 2">AK24</strain>
    </source>
</reference>
<sequence>MNKTNLVNIVQYINQLFTGSGRINKGIFRLTSFRSQI</sequence>
<dbReference type="Proteomes" id="UP000013909">
    <property type="component" value="Unassembled WGS sequence"/>
</dbReference>
<dbReference type="STRING" id="1232681.ADIS_3493"/>
<proteinExistence type="predicted"/>
<keyword evidence="2" id="KW-1185">Reference proteome</keyword>